<evidence type="ECO:0000313" key="1">
    <source>
        <dbReference type="EMBL" id="GAI82438.1"/>
    </source>
</evidence>
<dbReference type="AlphaFoldDB" id="X1RP55"/>
<accession>X1RP55</accession>
<gene>
    <name evidence="1" type="ORF">S12H4_23221</name>
</gene>
<feature type="non-terminal residue" evidence="1">
    <location>
        <position position="1"/>
    </location>
</feature>
<proteinExistence type="predicted"/>
<name>X1RP55_9ZZZZ</name>
<protein>
    <submittedName>
        <fullName evidence="1">Uncharacterized protein</fullName>
    </submittedName>
</protein>
<organism evidence="1">
    <name type="scientific">marine sediment metagenome</name>
    <dbReference type="NCBI Taxonomy" id="412755"/>
    <lineage>
        <taxon>unclassified sequences</taxon>
        <taxon>metagenomes</taxon>
        <taxon>ecological metagenomes</taxon>
    </lineage>
</organism>
<sequence length="82" mass="9541">QKACDFFNSDENKIVDGKLVIGPKRVVPIIYRYEVFAKEITHPKREAPIYVGYELLEFNQELTANERANLESELGKTVRRLE</sequence>
<reference evidence="1" key="1">
    <citation type="journal article" date="2014" name="Front. Microbiol.">
        <title>High frequency of phylogenetically diverse reductive dehalogenase-homologous genes in deep subseafloor sedimentary metagenomes.</title>
        <authorList>
            <person name="Kawai M."/>
            <person name="Futagami T."/>
            <person name="Toyoda A."/>
            <person name="Takaki Y."/>
            <person name="Nishi S."/>
            <person name="Hori S."/>
            <person name="Arai W."/>
            <person name="Tsubouchi T."/>
            <person name="Morono Y."/>
            <person name="Uchiyama I."/>
            <person name="Ito T."/>
            <person name="Fujiyama A."/>
            <person name="Inagaki F."/>
            <person name="Takami H."/>
        </authorList>
    </citation>
    <scope>NUCLEOTIDE SEQUENCE</scope>
    <source>
        <strain evidence="1">Expedition CK06-06</strain>
    </source>
</reference>
<dbReference type="EMBL" id="BARW01012277">
    <property type="protein sequence ID" value="GAI82438.1"/>
    <property type="molecule type" value="Genomic_DNA"/>
</dbReference>
<comment type="caution">
    <text evidence="1">The sequence shown here is derived from an EMBL/GenBank/DDBJ whole genome shotgun (WGS) entry which is preliminary data.</text>
</comment>